<dbReference type="AlphaFoldDB" id="A0A1Q9LLD5"/>
<dbReference type="Proteomes" id="UP000186040">
    <property type="component" value="Unassembled WGS sequence"/>
</dbReference>
<dbReference type="InterPro" id="IPR051531">
    <property type="entry name" value="N-acetyltransferase"/>
</dbReference>
<dbReference type="PANTHER" id="PTHR43792">
    <property type="entry name" value="GNAT FAMILY, PUTATIVE (AFU_ORTHOLOGUE AFUA_3G00765)-RELATED-RELATED"/>
    <property type="match status" value="1"/>
</dbReference>
<organism evidence="2 3">
    <name type="scientific">Actinokineospora bangkokensis</name>
    <dbReference type="NCBI Taxonomy" id="1193682"/>
    <lineage>
        <taxon>Bacteria</taxon>
        <taxon>Bacillati</taxon>
        <taxon>Actinomycetota</taxon>
        <taxon>Actinomycetes</taxon>
        <taxon>Pseudonocardiales</taxon>
        <taxon>Pseudonocardiaceae</taxon>
        <taxon>Actinokineospora</taxon>
    </lineage>
</organism>
<evidence type="ECO:0000313" key="2">
    <source>
        <dbReference type="EMBL" id="OLR92846.1"/>
    </source>
</evidence>
<dbReference type="STRING" id="1193682.BJP25_19705"/>
<dbReference type="InterPro" id="IPR016181">
    <property type="entry name" value="Acyl_CoA_acyltransferase"/>
</dbReference>
<dbReference type="Pfam" id="PF13302">
    <property type="entry name" value="Acetyltransf_3"/>
    <property type="match status" value="1"/>
</dbReference>
<gene>
    <name evidence="2" type="ORF">BJP25_19705</name>
</gene>
<dbReference type="GO" id="GO:0016747">
    <property type="term" value="F:acyltransferase activity, transferring groups other than amino-acyl groups"/>
    <property type="evidence" value="ECO:0007669"/>
    <property type="project" value="InterPro"/>
</dbReference>
<dbReference type="Gene3D" id="3.40.630.30">
    <property type="match status" value="1"/>
</dbReference>
<dbReference type="SUPFAM" id="SSF55729">
    <property type="entry name" value="Acyl-CoA N-acyltransferases (Nat)"/>
    <property type="match status" value="1"/>
</dbReference>
<dbReference type="InterPro" id="IPR000182">
    <property type="entry name" value="GNAT_dom"/>
</dbReference>
<sequence>MSTYPLRTDRLSLSPLGASDLDAFVAYRRDPAIARWQSWDPTYSHADARRLLAGQPTGDLPAPGEWLQLAIHDAAATTLHGDVAVHTLADQPDTYELGVTLAPAAHGRGIATEAVGRVVDHLVGERGAHRLVGQCDARNEPVARLFRRLGFRHEGRNVDADFFKGEWTTLDTYALLDRERPAPVAAKISYRMFGQ</sequence>
<dbReference type="RefSeq" id="WP_075975458.1">
    <property type="nucleotide sequence ID" value="NZ_MKQR01000015.1"/>
</dbReference>
<accession>A0A1Q9LLD5</accession>
<dbReference type="OrthoDB" id="9814648at2"/>
<name>A0A1Q9LLD5_9PSEU</name>
<feature type="domain" description="N-acetyltransferase" evidence="1">
    <location>
        <begin position="11"/>
        <end position="179"/>
    </location>
</feature>
<comment type="caution">
    <text evidence="2">The sequence shown here is derived from an EMBL/GenBank/DDBJ whole genome shotgun (WGS) entry which is preliminary data.</text>
</comment>
<dbReference type="PANTHER" id="PTHR43792:SF1">
    <property type="entry name" value="N-ACETYLTRANSFERASE DOMAIN-CONTAINING PROTEIN"/>
    <property type="match status" value="1"/>
</dbReference>
<keyword evidence="3" id="KW-1185">Reference proteome</keyword>
<dbReference type="PROSITE" id="PS51186">
    <property type="entry name" value="GNAT"/>
    <property type="match status" value="1"/>
</dbReference>
<evidence type="ECO:0000259" key="1">
    <source>
        <dbReference type="PROSITE" id="PS51186"/>
    </source>
</evidence>
<reference evidence="2 3" key="1">
    <citation type="submission" date="2016-10" db="EMBL/GenBank/DDBJ databases">
        <title>The Draft Genome Sequence of Actinokineospora bangkokensis 44EHWT reveals the biosynthetic pathway of antifungal compounds Thailandins with unusual extender unit butylmalonyl-CoA.</title>
        <authorList>
            <person name="Greule A."/>
            <person name="Intra B."/>
            <person name="Flemming S."/>
            <person name="Rommel M.G."/>
            <person name="Panbangred W."/>
            <person name="Bechthold A."/>
        </authorList>
    </citation>
    <scope>NUCLEOTIDE SEQUENCE [LARGE SCALE GENOMIC DNA]</scope>
    <source>
        <strain evidence="2 3">44EHW</strain>
    </source>
</reference>
<proteinExistence type="predicted"/>
<protein>
    <recommendedName>
        <fullName evidence="1">N-acetyltransferase domain-containing protein</fullName>
    </recommendedName>
</protein>
<evidence type="ECO:0000313" key="3">
    <source>
        <dbReference type="Proteomes" id="UP000186040"/>
    </source>
</evidence>
<dbReference type="EMBL" id="MKQR01000015">
    <property type="protein sequence ID" value="OLR92846.1"/>
    <property type="molecule type" value="Genomic_DNA"/>
</dbReference>